<feature type="transmembrane region" description="Helical" evidence="2">
    <location>
        <begin position="312"/>
        <end position="344"/>
    </location>
</feature>
<keyword evidence="2" id="KW-0812">Transmembrane</keyword>
<dbReference type="Proteomes" id="UP001231189">
    <property type="component" value="Unassembled WGS sequence"/>
</dbReference>
<feature type="region of interest" description="Disordered" evidence="1">
    <location>
        <begin position="355"/>
        <end position="458"/>
    </location>
</feature>
<feature type="region of interest" description="Disordered" evidence="1">
    <location>
        <begin position="88"/>
        <end position="132"/>
    </location>
</feature>
<keyword evidence="2" id="KW-0472">Membrane</keyword>
<keyword evidence="2" id="KW-1133">Transmembrane helix</keyword>
<evidence type="ECO:0000313" key="4">
    <source>
        <dbReference type="Proteomes" id="UP001231189"/>
    </source>
</evidence>
<evidence type="ECO:0000256" key="2">
    <source>
        <dbReference type="SAM" id="Phobius"/>
    </source>
</evidence>
<gene>
    <name evidence="3" type="ORF">QYE76_025167</name>
</gene>
<name>A0AAD8RDU7_LOLMU</name>
<evidence type="ECO:0000256" key="1">
    <source>
        <dbReference type="SAM" id="MobiDB-lite"/>
    </source>
</evidence>
<evidence type="ECO:0000313" key="3">
    <source>
        <dbReference type="EMBL" id="KAK1619650.1"/>
    </source>
</evidence>
<sequence>MSVSTTDARRYDIDDERYRRSDVDNGKYRRYDRDDEGYEHRAKGKSREQEDMDRHWDCPFFKHCWDSGMSRLPTIDNCPECRQQKKGTSEVSVFRRLGPLPSQNRRAESSQEEDFEESEDEEEDRYHRPRWCPDGLSHSQKRRVQRLRSLEEAEAQYLHTLRKARPDLAMKIQQTLDAESRPYEERMAPQTDKSRCIGWHKYGVHTPVGVSCSRTEEVPVARLIAPTTAILKSHEKSCCHLKAPVLERYINFNWIPRSQNTEANDLAQMASGYKDVAGGADVQDFGRVTSQMSGTSRVKSALTRVPNLRAGAALAVAALVVAVVAAVGAAAGDVFVASSAVAVLRPGALKRFAGGYSPERCRSPLPPPRSEERSSPQRASSSLSSSNSPSTRNWRLSSPSVKDSSSSDPTVKSQSLSSHHSGARASYAAIGSYSGAGSLEEEDWKERPEEAEEESMVAEEGFFRLLMRNRGMKRRTARCGK</sequence>
<dbReference type="EMBL" id="JAUUTY010000006">
    <property type="protein sequence ID" value="KAK1619650.1"/>
    <property type="molecule type" value="Genomic_DNA"/>
</dbReference>
<feature type="compositionally biased region" description="Low complexity" evidence="1">
    <location>
        <begin position="397"/>
        <end position="415"/>
    </location>
</feature>
<organism evidence="3 4">
    <name type="scientific">Lolium multiflorum</name>
    <name type="common">Italian ryegrass</name>
    <name type="synonym">Lolium perenne subsp. multiflorum</name>
    <dbReference type="NCBI Taxonomy" id="4521"/>
    <lineage>
        <taxon>Eukaryota</taxon>
        <taxon>Viridiplantae</taxon>
        <taxon>Streptophyta</taxon>
        <taxon>Embryophyta</taxon>
        <taxon>Tracheophyta</taxon>
        <taxon>Spermatophyta</taxon>
        <taxon>Magnoliopsida</taxon>
        <taxon>Liliopsida</taxon>
        <taxon>Poales</taxon>
        <taxon>Poaceae</taxon>
        <taxon>BOP clade</taxon>
        <taxon>Pooideae</taxon>
        <taxon>Poodae</taxon>
        <taxon>Poeae</taxon>
        <taxon>Poeae Chloroplast Group 2 (Poeae type)</taxon>
        <taxon>Loliodinae</taxon>
        <taxon>Loliinae</taxon>
        <taxon>Lolium</taxon>
    </lineage>
</organism>
<feature type="compositionally biased region" description="Acidic residues" evidence="1">
    <location>
        <begin position="439"/>
        <end position="457"/>
    </location>
</feature>
<reference evidence="3" key="1">
    <citation type="submission" date="2023-07" db="EMBL/GenBank/DDBJ databases">
        <title>A chromosome-level genome assembly of Lolium multiflorum.</title>
        <authorList>
            <person name="Chen Y."/>
            <person name="Copetti D."/>
            <person name="Kolliker R."/>
            <person name="Studer B."/>
        </authorList>
    </citation>
    <scope>NUCLEOTIDE SEQUENCE</scope>
    <source>
        <strain evidence="3">02402/16</strain>
        <tissue evidence="3">Leaf</tissue>
    </source>
</reference>
<feature type="region of interest" description="Disordered" evidence="1">
    <location>
        <begin position="22"/>
        <end position="52"/>
    </location>
</feature>
<keyword evidence="4" id="KW-1185">Reference proteome</keyword>
<dbReference type="AlphaFoldDB" id="A0AAD8RDU7"/>
<accession>A0AAD8RDU7</accession>
<comment type="caution">
    <text evidence="3">The sequence shown here is derived from an EMBL/GenBank/DDBJ whole genome shotgun (WGS) entry which is preliminary data.</text>
</comment>
<feature type="compositionally biased region" description="Low complexity" evidence="1">
    <location>
        <begin position="423"/>
        <end position="438"/>
    </location>
</feature>
<feature type="compositionally biased region" description="Low complexity" evidence="1">
    <location>
        <begin position="376"/>
        <end position="390"/>
    </location>
</feature>
<protein>
    <submittedName>
        <fullName evidence="3">Uncharacterized protein</fullName>
    </submittedName>
</protein>
<feature type="compositionally biased region" description="Acidic residues" evidence="1">
    <location>
        <begin position="110"/>
        <end position="123"/>
    </location>
</feature>
<proteinExistence type="predicted"/>